<reference evidence="2" key="1">
    <citation type="submission" date="2025-08" db="UniProtKB">
        <authorList>
            <consortium name="Ensembl"/>
        </authorList>
    </citation>
    <scope>IDENTIFICATION</scope>
</reference>
<dbReference type="STRING" id="205130.ENSMAMP00000001907"/>
<dbReference type="InterPro" id="IPR027968">
    <property type="entry name" value="JHY"/>
</dbReference>
<feature type="region of interest" description="Disordered" evidence="1">
    <location>
        <begin position="215"/>
        <end position="253"/>
    </location>
</feature>
<feature type="compositionally biased region" description="Basic and acidic residues" evidence="1">
    <location>
        <begin position="339"/>
        <end position="355"/>
    </location>
</feature>
<proteinExistence type="predicted"/>
<dbReference type="GO" id="GO:0035082">
    <property type="term" value="P:axoneme assembly"/>
    <property type="evidence" value="ECO:0007669"/>
    <property type="project" value="TreeGrafter"/>
</dbReference>
<dbReference type="RefSeq" id="XP_026185082.1">
    <property type="nucleotide sequence ID" value="XM_026329297.1"/>
</dbReference>
<accession>A0A3Q3KKD1</accession>
<feature type="region of interest" description="Disordered" evidence="1">
    <location>
        <begin position="614"/>
        <end position="634"/>
    </location>
</feature>
<organism evidence="2 3">
    <name type="scientific">Mastacembelus armatus</name>
    <name type="common">zig-zag eel</name>
    <dbReference type="NCBI Taxonomy" id="205130"/>
    <lineage>
        <taxon>Eukaryota</taxon>
        <taxon>Metazoa</taxon>
        <taxon>Chordata</taxon>
        <taxon>Craniata</taxon>
        <taxon>Vertebrata</taxon>
        <taxon>Euteleostomi</taxon>
        <taxon>Actinopterygii</taxon>
        <taxon>Neopterygii</taxon>
        <taxon>Teleostei</taxon>
        <taxon>Neoteleostei</taxon>
        <taxon>Acanthomorphata</taxon>
        <taxon>Anabantaria</taxon>
        <taxon>Synbranchiformes</taxon>
        <taxon>Mastacembelidae</taxon>
        <taxon>Mastacembelus</taxon>
    </lineage>
</organism>
<feature type="region of interest" description="Disordered" evidence="1">
    <location>
        <begin position="1"/>
        <end position="41"/>
    </location>
</feature>
<feature type="compositionally biased region" description="Polar residues" evidence="1">
    <location>
        <begin position="243"/>
        <end position="253"/>
    </location>
</feature>
<feature type="region of interest" description="Disordered" evidence="1">
    <location>
        <begin position="368"/>
        <end position="395"/>
    </location>
</feature>
<dbReference type="InParanoid" id="A0A3Q3KKD1"/>
<feature type="region of interest" description="Disordered" evidence="1">
    <location>
        <begin position="681"/>
        <end position="706"/>
    </location>
</feature>
<sequence length="741" mass="83533">MDEGLRQVLKTEQDYSSSKAALATQRSSAESESEHSVQETAYQQQRQMCIYYNNVKDNTASSQQDDGEDEYTNNEETEDFQIYDSLEVASHLPVKRNLAHVHTEYLDTQTDEGTSQLISDDAYSDLRYDPNWRTNLKKNGCFIGSPPISNKQVPEEINAGYRYITDTSPAVVVTHNITGSESDQPYHLHPQGGQTSSVTAPHFWNHALQLSSPTANISRLSSSSNKNESENTSKRRFTKTCEDSCNNAGKNISRSPQMTEDIRVIESLNQYHQGGCIQTQKMDTSTATSPKLYSNRKLGRLMEDIVERNKVTLGCNMSRCDSYVKVHALKQDMPYNLNKETDSTEHQEDSSDPEMRWLEKTQQLQIIKGKKAQRKYPSPSQKQQPPTSGLKAEQKECLSSMSVGLASATQPKPQMTGSSQPLPPTINLSINLNTSSHLLSLLQHKGQDAIINLATLGGHPHWSPASEVQLTSAPGYQQTDLVKFFKMPRQRLNSQCYQQHLENSSEQRTTALKLPLSCEGTNQDWSLNEAHTKLFPQIVCRTLTPTSSHRPGSYTVLPPIGKPMTGSPVQCVSTTYPILKNNDSYLLQMEKQKQLKARVTYKTYSLKDFKQLKPDANLQGQGPDHTTNEKTAEKMKPQKLYSNVIGEQNKKMMPFLLAKDPKGHDKKVPRIKALEYAKTIAKPPVQSRPKQNQKQQSEAFSEHTPYLQDLDMSQLATLELLKKRHEEEKQVVALFRKVHAV</sequence>
<feature type="compositionally biased region" description="Polar residues" evidence="1">
    <location>
        <begin position="14"/>
        <end position="30"/>
    </location>
</feature>
<name>A0A3Q3KKD1_9TELE</name>
<keyword evidence="3" id="KW-1185">Reference proteome</keyword>
<evidence type="ECO:0000256" key="1">
    <source>
        <dbReference type="SAM" id="MobiDB-lite"/>
    </source>
</evidence>
<dbReference type="AlphaFoldDB" id="A0A3Q3KKD1"/>
<dbReference type="FunCoup" id="A0A3Q3KKD1">
    <property type="interactions" value="400"/>
</dbReference>
<reference evidence="2" key="2">
    <citation type="submission" date="2025-09" db="UniProtKB">
        <authorList>
            <consortium name="Ensembl"/>
        </authorList>
    </citation>
    <scope>IDENTIFICATION</scope>
</reference>
<dbReference type="GeneID" id="113143569"/>
<feature type="compositionally biased region" description="Polar residues" evidence="1">
    <location>
        <begin position="688"/>
        <end position="699"/>
    </location>
</feature>
<evidence type="ECO:0000313" key="2">
    <source>
        <dbReference type="Ensembl" id="ENSMAMP00000001907.2"/>
    </source>
</evidence>
<feature type="region of interest" description="Disordered" evidence="1">
    <location>
        <begin position="336"/>
        <end position="355"/>
    </location>
</feature>
<dbReference type="Ensembl" id="ENSMAMT00000001947.2">
    <property type="protein sequence ID" value="ENSMAMP00000001907.2"/>
    <property type="gene ID" value="ENSMAMG00000001363.2"/>
</dbReference>
<dbReference type="PANTHER" id="PTHR14726">
    <property type="entry name" value="JHY PROTEIN HOMOLOG"/>
    <property type="match status" value="1"/>
</dbReference>
<dbReference type="PANTHER" id="PTHR14726:SF1">
    <property type="entry name" value="JHY PROTEIN HOMOLOG"/>
    <property type="match status" value="1"/>
</dbReference>
<dbReference type="CTD" id="79864"/>
<evidence type="ECO:0000313" key="3">
    <source>
        <dbReference type="Proteomes" id="UP000261640"/>
    </source>
</evidence>
<dbReference type="GeneTree" id="ENSGT00390000002823"/>
<dbReference type="Proteomes" id="UP000261640">
    <property type="component" value="Unplaced"/>
</dbReference>
<protein>
    <submittedName>
        <fullName evidence="2">Junctional cadherin complex regulator</fullName>
    </submittedName>
</protein>
<dbReference type="Pfam" id="PF15261">
    <property type="entry name" value="JHY"/>
    <property type="match status" value="1"/>
</dbReference>
<feature type="compositionally biased region" description="Low complexity" evidence="1">
    <location>
        <begin position="377"/>
        <end position="388"/>
    </location>
</feature>